<feature type="signal peptide" evidence="4">
    <location>
        <begin position="1"/>
        <end position="20"/>
    </location>
</feature>
<dbReference type="PROSITE" id="PS00018">
    <property type="entry name" value="EF_HAND_1"/>
    <property type="match status" value="2"/>
</dbReference>
<dbReference type="Gene3D" id="1.10.238.10">
    <property type="entry name" value="EF-hand"/>
    <property type="match status" value="1"/>
</dbReference>
<dbReference type="InterPro" id="IPR018247">
    <property type="entry name" value="EF_Hand_1_Ca_BS"/>
</dbReference>
<dbReference type="PANTHER" id="PTHR23104:SF1">
    <property type="entry name" value="EF-HAND DOMAIN-CONTAINING PROTEIN"/>
    <property type="match status" value="1"/>
</dbReference>
<dbReference type="Pfam" id="PF13499">
    <property type="entry name" value="EF-hand_7"/>
    <property type="match status" value="1"/>
</dbReference>
<dbReference type="InterPro" id="IPR052110">
    <property type="entry name" value="MCFD2-like"/>
</dbReference>
<evidence type="ECO:0000259" key="5">
    <source>
        <dbReference type="PROSITE" id="PS50222"/>
    </source>
</evidence>
<feature type="chain" id="PRO_5034840344" description="EF-hand domain-containing protein" evidence="4">
    <location>
        <begin position="21"/>
        <end position="143"/>
    </location>
</feature>
<dbReference type="InterPro" id="IPR011992">
    <property type="entry name" value="EF-hand-dom_pair"/>
</dbReference>
<proteinExistence type="predicted"/>
<evidence type="ECO:0000256" key="1">
    <source>
        <dbReference type="ARBA" id="ARBA00022729"/>
    </source>
</evidence>
<reference evidence="6 7" key="1">
    <citation type="submission" date="2019-09" db="EMBL/GenBank/DDBJ databases">
        <authorList>
            <consortium name="DOE Joint Genome Institute"/>
            <person name="Mondo S.J."/>
            <person name="Navarro-Mendoza M.I."/>
            <person name="Perez-Arques C."/>
            <person name="Panchal S."/>
            <person name="Nicolas F.E."/>
            <person name="Ganguly P."/>
            <person name="Pangilinan J."/>
            <person name="Grigoriev I."/>
            <person name="Heitman J."/>
            <person name="Sanya K."/>
            <person name="Garre V."/>
        </authorList>
    </citation>
    <scope>NUCLEOTIDE SEQUENCE [LARGE SCALE GENOMIC DNA]</scope>
    <source>
        <strain evidence="6 7">MU402</strain>
    </source>
</reference>
<feature type="domain" description="EF-hand" evidence="5">
    <location>
        <begin position="61"/>
        <end position="96"/>
    </location>
</feature>
<dbReference type="EMBL" id="JAAECE010000007">
    <property type="protein sequence ID" value="KAF1799109.1"/>
    <property type="molecule type" value="Genomic_DNA"/>
</dbReference>
<keyword evidence="3" id="KW-0106">Calcium</keyword>
<sequence>MQHKSILLLLLLFVFSSVYAIEFMNQEHSNYGDQKDNKAHIREHLKSLAADASQEIPDDLKDEDMIYYLFLIHDVNGDGFLDGHELRAAFTDFGDEHEDATQYLSLEEVTEMVDHVLEEDDLDGDGRISWSEYLESQSYHQDK</sequence>
<dbReference type="Proteomes" id="UP000469890">
    <property type="component" value="Unassembled WGS sequence"/>
</dbReference>
<dbReference type="AlphaFoldDB" id="A0A8H4BBB3"/>
<protein>
    <recommendedName>
        <fullName evidence="5">EF-hand domain-containing protein</fullName>
    </recommendedName>
</protein>
<keyword evidence="1 4" id="KW-0732">Signal</keyword>
<evidence type="ECO:0000256" key="4">
    <source>
        <dbReference type="SAM" id="SignalP"/>
    </source>
</evidence>
<dbReference type="GO" id="GO:0005509">
    <property type="term" value="F:calcium ion binding"/>
    <property type="evidence" value="ECO:0007669"/>
    <property type="project" value="InterPro"/>
</dbReference>
<evidence type="ECO:0000256" key="3">
    <source>
        <dbReference type="ARBA" id="ARBA00022837"/>
    </source>
</evidence>
<feature type="domain" description="EF-hand" evidence="5">
    <location>
        <begin position="108"/>
        <end position="143"/>
    </location>
</feature>
<keyword evidence="2" id="KW-0677">Repeat</keyword>
<evidence type="ECO:0000256" key="2">
    <source>
        <dbReference type="ARBA" id="ARBA00022737"/>
    </source>
</evidence>
<evidence type="ECO:0000313" key="6">
    <source>
        <dbReference type="EMBL" id="KAF1799109.1"/>
    </source>
</evidence>
<dbReference type="PANTHER" id="PTHR23104">
    <property type="entry name" value="MULTIPLE COAGULATION FACTOR DEFICIENCY PROTEIN 2 NEURAL STEM CELL DERIVED NEURONAL SURVIVAL PROTEIN"/>
    <property type="match status" value="1"/>
</dbReference>
<comment type="caution">
    <text evidence="6">The sequence shown here is derived from an EMBL/GenBank/DDBJ whole genome shotgun (WGS) entry which is preliminary data.</text>
</comment>
<accession>A0A8H4BBB3</accession>
<gene>
    <name evidence="6" type="ORF">FB192DRAFT_1159926</name>
</gene>
<dbReference type="PROSITE" id="PS50222">
    <property type="entry name" value="EF_HAND_2"/>
    <property type="match status" value="2"/>
</dbReference>
<organism evidence="6 7">
    <name type="scientific">Mucor circinelloides f. lusitanicus</name>
    <name type="common">Mucor racemosus var. lusitanicus</name>
    <dbReference type="NCBI Taxonomy" id="29924"/>
    <lineage>
        <taxon>Eukaryota</taxon>
        <taxon>Fungi</taxon>
        <taxon>Fungi incertae sedis</taxon>
        <taxon>Mucoromycota</taxon>
        <taxon>Mucoromycotina</taxon>
        <taxon>Mucoromycetes</taxon>
        <taxon>Mucorales</taxon>
        <taxon>Mucorineae</taxon>
        <taxon>Mucoraceae</taxon>
        <taxon>Mucor</taxon>
    </lineage>
</organism>
<evidence type="ECO:0000313" key="7">
    <source>
        <dbReference type="Proteomes" id="UP000469890"/>
    </source>
</evidence>
<dbReference type="InterPro" id="IPR002048">
    <property type="entry name" value="EF_hand_dom"/>
</dbReference>
<dbReference type="CDD" id="cd00051">
    <property type="entry name" value="EFh"/>
    <property type="match status" value="1"/>
</dbReference>
<dbReference type="SUPFAM" id="SSF47473">
    <property type="entry name" value="EF-hand"/>
    <property type="match status" value="1"/>
</dbReference>
<name>A0A8H4BBB3_MUCCL</name>